<evidence type="ECO:0000256" key="1">
    <source>
        <dbReference type="SAM" id="MobiDB-lite"/>
    </source>
</evidence>
<protein>
    <submittedName>
        <fullName evidence="2">Uncharacterized protein</fullName>
    </submittedName>
</protein>
<feature type="region of interest" description="Disordered" evidence="1">
    <location>
        <begin position="1"/>
        <end position="83"/>
    </location>
</feature>
<dbReference type="Proteomes" id="UP000824219">
    <property type="component" value="Linkage Group LG17"/>
</dbReference>
<feature type="compositionally biased region" description="Polar residues" evidence="1">
    <location>
        <begin position="52"/>
        <end position="64"/>
    </location>
</feature>
<dbReference type="AlphaFoldDB" id="A0A9D3SJD7"/>
<keyword evidence="3" id="KW-1185">Reference proteome</keyword>
<feature type="compositionally biased region" description="Pro residues" evidence="1">
    <location>
        <begin position="39"/>
        <end position="51"/>
    </location>
</feature>
<feature type="compositionally biased region" description="Basic residues" evidence="1">
    <location>
        <begin position="172"/>
        <end position="182"/>
    </location>
</feature>
<comment type="caution">
    <text evidence="2">The sequence shown here is derived from an EMBL/GenBank/DDBJ whole genome shotgun (WGS) entry which is preliminary data.</text>
</comment>
<gene>
    <name evidence="2" type="ORF">KOW79_014476</name>
</gene>
<evidence type="ECO:0000313" key="2">
    <source>
        <dbReference type="EMBL" id="KAG7321618.1"/>
    </source>
</evidence>
<accession>A0A9D3SJD7</accession>
<reference evidence="2 3" key="1">
    <citation type="submission" date="2021-06" db="EMBL/GenBank/DDBJ databases">
        <title>Chromosome-level genome assembly of the red-tail catfish (Hemibagrus wyckioides).</title>
        <authorList>
            <person name="Shao F."/>
        </authorList>
    </citation>
    <scope>NUCLEOTIDE SEQUENCE [LARGE SCALE GENOMIC DNA]</scope>
    <source>
        <strain evidence="2">EC202008001</strain>
        <tissue evidence="2">Blood</tissue>
    </source>
</reference>
<name>A0A9D3SJD7_9TELE</name>
<feature type="compositionally biased region" description="Basic and acidic residues" evidence="1">
    <location>
        <begin position="7"/>
        <end position="22"/>
    </location>
</feature>
<organism evidence="2 3">
    <name type="scientific">Hemibagrus wyckioides</name>
    <dbReference type="NCBI Taxonomy" id="337641"/>
    <lineage>
        <taxon>Eukaryota</taxon>
        <taxon>Metazoa</taxon>
        <taxon>Chordata</taxon>
        <taxon>Craniata</taxon>
        <taxon>Vertebrata</taxon>
        <taxon>Euteleostomi</taxon>
        <taxon>Actinopterygii</taxon>
        <taxon>Neopterygii</taxon>
        <taxon>Teleostei</taxon>
        <taxon>Ostariophysi</taxon>
        <taxon>Siluriformes</taxon>
        <taxon>Bagridae</taxon>
        <taxon>Hemibagrus</taxon>
    </lineage>
</organism>
<feature type="compositionally biased region" description="Basic and acidic residues" evidence="1">
    <location>
        <begin position="140"/>
        <end position="171"/>
    </location>
</feature>
<dbReference type="EMBL" id="JAHKSW010000017">
    <property type="protein sequence ID" value="KAG7321618.1"/>
    <property type="molecule type" value="Genomic_DNA"/>
</dbReference>
<sequence length="216" mass="23879">MIKRPRRDCDKTLQDRVTDGSREPIAADEGVGTTCSVHPSPPPIPSPPLPPTNRSSDQPVSDSATAPAPAFTSKPESLKDGCADDDDNAVSTCSDNSRRLVEFRLIHVKENALMILRLRPPVFNLDGWMTDGASGGCDQTRVRGQDELKEDKEPWTGRLEENETAEGEGRTQQRRRRRRQQTGRRLLLDSFSDGGGNVYTLAYAYSRLPSSCSLRP</sequence>
<proteinExistence type="predicted"/>
<evidence type="ECO:0000313" key="3">
    <source>
        <dbReference type="Proteomes" id="UP000824219"/>
    </source>
</evidence>
<feature type="region of interest" description="Disordered" evidence="1">
    <location>
        <begin position="131"/>
        <end position="183"/>
    </location>
</feature>